<keyword evidence="3" id="KW-1185">Reference proteome</keyword>
<organism evidence="2 3">
    <name type="scientific">Clostridium frigidicarnis</name>
    <dbReference type="NCBI Taxonomy" id="84698"/>
    <lineage>
        <taxon>Bacteria</taxon>
        <taxon>Bacillati</taxon>
        <taxon>Bacillota</taxon>
        <taxon>Clostridia</taxon>
        <taxon>Eubacteriales</taxon>
        <taxon>Clostridiaceae</taxon>
        <taxon>Clostridium</taxon>
    </lineage>
</organism>
<gene>
    <name evidence="2" type="ORF">SAMN04488528_101365</name>
</gene>
<dbReference type="AlphaFoldDB" id="A0A1I0YIQ8"/>
<dbReference type="OrthoDB" id="9792240at2"/>
<feature type="domain" description="N-acetyltransferase" evidence="1">
    <location>
        <begin position="26"/>
        <end position="174"/>
    </location>
</feature>
<name>A0A1I0YIQ8_9CLOT</name>
<dbReference type="Gene3D" id="3.40.630.30">
    <property type="match status" value="1"/>
</dbReference>
<dbReference type="SUPFAM" id="SSF55729">
    <property type="entry name" value="Acyl-CoA N-acyltransferases (Nat)"/>
    <property type="match status" value="1"/>
</dbReference>
<dbReference type="InterPro" id="IPR000182">
    <property type="entry name" value="GNAT_dom"/>
</dbReference>
<dbReference type="InterPro" id="IPR016181">
    <property type="entry name" value="Acyl_CoA_acyltransferase"/>
</dbReference>
<evidence type="ECO:0000259" key="1">
    <source>
        <dbReference type="PROSITE" id="PS51186"/>
    </source>
</evidence>
<dbReference type="GO" id="GO:0016747">
    <property type="term" value="F:acyltransferase activity, transferring groups other than amino-acyl groups"/>
    <property type="evidence" value="ECO:0007669"/>
    <property type="project" value="InterPro"/>
</dbReference>
<evidence type="ECO:0000313" key="3">
    <source>
        <dbReference type="Proteomes" id="UP000198619"/>
    </source>
</evidence>
<dbReference type="Proteomes" id="UP000198619">
    <property type="component" value="Unassembled WGS sequence"/>
</dbReference>
<dbReference type="Pfam" id="PF00583">
    <property type="entry name" value="Acetyltransf_1"/>
    <property type="match status" value="1"/>
</dbReference>
<dbReference type="EMBL" id="FOKI01000013">
    <property type="protein sequence ID" value="SFB13071.1"/>
    <property type="molecule type" value="Genomic_DNA"/>
</dbReference>
<evidence type="ECO:0000313" key="2">
    <source>
        <dbReference type="EMBL" id="SFB13071.1"/>
    </source>
</evidence>
<protein>
    <submittedName>
        <fullName evidence="2">N-acetylglutamate synthase, GNAT family</fullName>
    </submittedName>
</protein>
<proteinExistence type="predicted"/>
<dbReference type="PROSITE" id="PS51186">
    <property type="entry name" value="GNAT"/>
    <property type="match status" value="1"/>
</dbReference>
<accession>A0A1I0YIQ8</accession>
<reference evidence="2 3" key="1">
    <citation type="submission" date="2016-10" db="EMBL/GenBank/DDBJ databases">
        <authorList>
            <person name="de Groot N.N."/>
        </authorList>
    </citation>
    <scope>NUCLEOTIDE SEQUENCE [LARGE SCALE GENOMIC DNA]</scope>
    <source>
        <strain evidence="2 3">DSM 12271</strain>
    </source>
</reference>
<sequence length="359" mass="41233">MTLKILFITLFIVIIVRKSLNNNKIYTIRTAKKYKDFKGISQCAYEVYGKSYPYTYIYDTEKIKLFNKEKRIISFIAKNKGKIVGHVALNTDKNSQDICEICTAFVNPKFRGQGILNDLSNRALNKCKTHGFNVAYVEAVCTHTYSQKGAKKLGLNECAIMLSKVEPLNFKTLNEEKNDRETLVKCFIYSKEPKEKQFFLGKKHREIIEEIYNSLGVQVTFNDNYEKSKIYSLKSVIHVEHTQGGSATIGIIQVGVDICKVVTSKLKELIKNGTKSILLTMGLNNMSTVYICEKFEDNGFIFCGVEPRYLDEDLIILQYVVENVDFNCVKLSSPQGKNLLKYIKNEFYEESERKEANEF</sequence>
<dbReference type="CDD" id="cd04301">
    <property type="entry name" value="NAT_SF"/>
    <property type="match status" value="1"/>
</dbReference>
<dbReference type="STRING" id="84698.SAMN04488528_101365"/>
<dbReference type="RefSeq" id="WP_090041042.1">
    <property type="nucleotide sequence ID" value="NZ_FOKI01000013.1"/>
</dbReference>